<evidence type="ECO:0000256" key="3">
    <source>
        <dbReference type="ARBA" id="ARBA00022837"/>
    </source>
</evidence>
<dbReference type="GO" id="GO:0005615">
    <property type="term" value="C:extracellular space"/>
    <property type="evidence" value="ECO:0007669"/>
    <property type="project" value="TreeGrafter"/>
</dbReference>
<dbReference type="OrthoDB" id="581140at2"/>
<dbReference type="GO" id="GO:0070492">
    <property type="term" value="F:oligosaccharide binding"/>
    <property type="evidence" value="ECO:0007669"/>
    <property type="project" value="TreeGrafter"/>
</dbReference>
<evidence type="ECO:0000256" key="2">
    <source>
        <dbReference type="ARBA" id="ARBA00022734"/>
    </source>
</evidence>
<dbReference type="PANTHER" id="PTHR16146">
    <property type="entry name" value="INTELECTIN"/>
    <property type="match status" value="1"/>
</dbReference>
<protein>
    <recommendedName>
        <fullName evidence="5">Fibrinogen C-terminal domain-containing protein</fullName>
    </recommendedName>
</protein>
<evidence type="ECO:0000313" key="7">
    <source>
        <dbReference type="Proteomes" id="UP000235826"/>
    </source>
</evidence>
<dbReference type="Proteomes" id="UP000235826">
    <property type="component" value="Chromosome"/>
</dbReference>
<dbReference type="Pfam" id="PF00147">
    <property type="entry name" value="Fibrinogen_C"/>
    <property type="match status" value="1"/>
</dbReference>
<dbReference type="PROSITE" id="PS51406">
    <property type="entry name" value="FIBRINOGEN_C_2"/>
    <property type="match status" value="1"/>
</dbReference>
<keyword evidence="4" id="KW-1015">Disulfide bond</keyword>
<accession>A0A2K9PM54</accession>
<reference evidence="6 7" key="1">
    <citation type="submission" date="2018-01" db="EMBL/GenBank/DDBJ databases">
        <title>Complete genome sequence of Flavivirga eckloniae ECD14 isolated from seaweed Ecklonia cava.</title>
        <authorList>
            <person name="Lee J.H."/>
            <person name="Baik K.S."/>
            <person name="Seong C.N."/>
        </authorList>
    </citation>
    <scope>NUCLEOTIDE SEQUENCE [LARGE SCALE GENOMIC DNA]</scope>
    <source>
        <strain evidence="6 7">ECD14</strain>
    </source>
</reference>
<keyword evidence="7" id="KW-1185">Reference proteome</keyword>
<dbReference type="EMBL" id="CP025791">
    <property type="protein sequence ID" value="AUP78130.1"/>
    <property type="molecule type" value="Genomic_DNA"/>
</dbReference>
<evidence type="ECO:0000259" key="5">
    <source>
        <dbReference type="PROSITE" id="PS51406"/>
    </source>
</evidence>
<dbReference type="InterPro" id="IPR014716">
    <property type="entry name" value="Fibrinogen_a/b/g_C_1"/>
</dbReference>
<dbReference type="AlphaFoldDB" id="A0A2K9PM54"/>
<keyword evidence="2" id="KW-0430">Lectin</keyword>
<evidence type="ECO:0000256" key="4">
    <source>
        <dbReference type="ARBA" id="ARBA00023157"/>
    </source>
</evidence>
<dbReference type="InterPro" id="IPR002181">
    <property type="entry name" value="Fibrinogen_a/b/g_C_dom"/>
</dbReference>
<dbReference type="RefSeq" id="WP_102754788.1">
    <property type="nucleotide sequence ID" value="NZ_CP025791.1"/>
</dbReference>
<proteinExistence type="predicted"/>
<evidence type="ECO:0000313" key="6">
    <source>
        <dbReference type="EMBL" id="AUP78130.1"/>
    </source>
</evidence>
<dbReference type="SUPFAM" id="SSF56496">
    <property type="entry name" value="Fibrinogen C-terminal domain-like"/>
    <property type="match status" value="1"/>
</dbReference>
<feature type="domain" description="Fibrinogen C-terminal" evidence="5">
    <location>
        <begin position="187"/>
        <end position="242"/>
    </location>
</feature>
<dbReference type="InterPro" id="IPR036056">
    <property type="entry name" value="Fibrinogen-like_C"/>
</dbReference>
<dbReference type="GO" id="GO:0046872">
    <property type="term" value="F:metal ion binding"/>
    <property type="evidence" value="ECO:0007669"/>
    <property type="project" value="UniProtKB-KW"/>
</dbReference>
<dbReference type="Gene3D" id="3.90.215.10">
    <property type="entry name" value="Gamma Fibrinogen, chain A, domain 1"/>
    <property type="match status" value="1"/>
</dbReference>
<evidence type="ECO:0000256" key="1">
    <source>
        <dbReference type="ARBA" id="ARBA00022723"/>
    </source>
</evidence>
<keyword evidence="1" id="KW-0479">Metal-binding</keyword>
<gene>
    <name evidence="6" type="ORF">C1H87_05115</name>
</gene>
<dbReference type="KEGG" id="fek:C1H87_05115"/>
<dbReference type="PANTHER" id="PTHR16146:SF46">
    <property type="entry name" value="INTELECTIN-1A-RELATED"/>
    <property type="match status" value="1"/>
</dbReference>
<organism evidence="6 7">
    <name type="scientific">Flavivirga eckloniae</name>
    <dbReference type="NCBI Taxonomy" id="1803846"/>
    <lineage>
        <taxon>Bacteria</taxon>
        <taxon>Pseudomonadati</taxon>
        <taxon>Bacteroidota</taxon>
        <taxon>Flavobacteriia</taxon>
        <taxon>Flavobacteriales</taxon>
        <taxon>Flavobacteriaceae</taxon>
        <taxon>Flavivirga</taxon>
    </lineage>
</organism>
<keyword evidence="3" id="KW-0106">Calcium</keyword>
<sequence length="390" mass="42500">MIKITYTTLLWCFSIFYSFSQVGIGTKNPDASSALEISSTTRGLLPPRMTQTQRDAITSPEEGLFIYNISSKCFQYYKGASWSGCLSESQTNKLDCNSISTNGNYIVGVPLTNSNTITIDVLVNSYDTYNITTNTVNGYSFSASGTFTSLGVKTVTLMASGTPLVAQKDTFTIYHTGTDFSCNLNITVGDGYLANCLEYLNDGHSTDGIYTIDPDGPGSNAPYDCYCDMTNNGGGWTLVFNHNIAGGYWANDTEANEHNINSPGITTNKYSILSKLNEIKSKTDYEFRLHYPLLALTSHWSQTFDPRSGPSGTNPVLGYKAINVPLPMTAKSWGGLELSANKTYLDGSANSIDLWYYSIGSNAVWSDGTNPDSGIPANDRATSHVQLFMR</sequence>
<dbReference type="NCBIfam" id="NF040941">
    <property type="entry name" value="GGGWT_bact"/>
    <property type="match status" value="1"/>
</dbReference>
<name>A0A2K9PM54_9FLAO</name>